<gene>
    <name evidence="1" type="ORF">TrLO_g12002</name>
</gene>
<keyword evidence="2" id="KW-1185">Reference proteome</keyword>
<organism evidence="1 2">
    <name type="scientific">Triparma laevis f. longispina</name>
    <dbReference type="NCBI Taxonomy" id="1714387"/>
    <lineage>
        <taxon>Eukaryota</taxon>
        <taxon>Sar</taxon>
        <taxon>Stramenopiles</taxon>
        <taxon>Ochrophyta</taxon>
        <taxon>Bolidophyceae</taxon>
        <taxon>Parmales</taxon>
        <taxon>Triparmaceae</taxon>
        <taxon>Triparma</taxon>
    </lineage>
</organism>
<dbReference type="Gene3D" id="3.40.30.10">
    <property type="entry name" value="Glutaredoxin"/>
    <property type="match status" value="1"/>
</dbReference>
<reference evidence="2" key="1">
    <citation type="journal article" date="2023" name="Commun. Biol.">
        <title>Genome analysis of Parmales, the sister group of diatoms, reveals the evolutionary specialization of diatoms from phago-mixotrophs to photoautotrophs.</title>
        <authorList>
            <person name="Ban H."/>
            <person name="Sato S."/>
            <person name="Yoshikawa S."/>
            <person name="Yamada K."/>
            <person name="Nakamura Y."/>
            <person name="Ichinomiya M."/>
            <person name="Sato N."/>
            <person name="Blanc-Mathieu R."/>
            <person name="Endo H."/>
            <person name="Kuwata A."/>
            <person name="Ogata H."/>
        </authorList>
    </citation>
    <scope>NUCLEOTIDE SEQUENCE [LARGE SCALE GENOMIC DNA]</scope>
    <source>
        <strain evidence="2">NIES 3700</strain>
    </source>
</reference>
<accession>A0A9W7CAS1</accession>
<dbReference type="AlphaFoldDB" id="A0A9W7CAS1"/>
<comment type="caution">
    <text evidence="1">The sequence shown here is derived from an EMBL/GenBank/DDBJ whole genome shotgun (WGS) entry which is preliminary data.</text>
</comment>
<dbReference type="OrthoDB" id="423313at2759"/>
<proteinExistence type="predicted"/>
<sequence>MATGLDIVDLLTRVGVNYSEVDVAAHSWRRRQLATLLPSSPASDPAMTMPQVFLSSSTHIGGNEELRAFHDSGELRRSLEELKGAQTPEFPPPFLEPSKEELLACLPPRFVEQWTAGLGSLDAALGAVC</sequence>
<name>A0A9W7CAS1_9STRA</name>
<dbReference type="EMBL" id="BRXW01000098">
    <property type="protein sequence ID" value="GMI06320.1"/>
    <property type="molecule type" value="Genomic_DNA"/>
</dbReference>
<dbReference type="InterPro" id="IPR036249">
    <property type="entry name" value="Thioredoxin-like_sf"/>
</dbReference>
<evidence type="ECO:0000313" key="1">
    <source>
        <dbReference type="EMBL" id="GMI06320.1"/>
    </source>
</evidence>
<dbReference type="SUPFAM" id="SSF52833">
    <property type="entry name" value="Thioredoxin-like"/>
    <property type="match status" value="1"/>
</dbReference>
<protein>
    <submittedName>
        <fullName evidence="1">Uncharacterized protein</fullName>
    </submittedName>
</protein>
<dbReference type="Proteomes" id="UP001165122">
    <property type="component" value="Unassembled WGS sequence"/>
</dbReference>
<dbReference type="PROSITE" id="PS51354">
    <property type="entry name" value="GLUTAREDOXIN_2"/>
    <property type="match status" value="1"/>
</dbReference>
<evidence type="ECO:0000313" key="2">
    <source>
        <dbReference type="Proteomes" id="UP001165122"/>
    </source>
</evidence>